<proteinExistence type="predicted"/>
<name>A0A645FCQ6_9ZZZZ</name>
<sequence>MSKLVLRNVKDVIIISLVNVLIVGIIYFLFKFNGITYYKYGLYAISGIYFIAFLFAITSGVSRHYTGCSAVGALPNNSNGVGHKSFNGISKYKLYNFEIRMISIFIVTALIGLLL</sequence>
<evidence type="ECO:0000313" key="2">
    <source>
        <dbReference type="EMBL" id="MPN12168.1"/>
    </source>
</evidence>
<comment type="caution">
    <text evidence="2">The sequence shown here is derived from an EMBL/GenBank/DDBJ whole genome shotgun (WGS) entry which is preliminary data.</text>
</comment>
<feature type="transmembrane region" description="Helical" evidence="1">
    <location>
        <begin position="94"/>
        <end position="114"/>
    </location>
</feature>
<evidence type="ECO:0000256" key="1">
    <source>
        <dbReference type="SAM" id="Phobius"/>
    </source>
</evidence>
<organism evidence="2">
    <name type="scientific">bioreactor metagenome</name>
    <dbReference type="NCBI Taxonomy" id="1076179"/>
    <lineage>
        <taxon>unclassified sequences</taxon>
        <taxon>metagenomes</taxon>
        <taxon>ecological metagenomes</taxon>
    </lineage>
</organism>
<gene>
    <name evidence="2" type="ORF">SDC9_159480</name>
</gene>
<protein>
    <submittedName>
        <fullName evidence="2">Uncharacterized protein</fullName>
    </submittedName>
</protein>
<dbReference type="EMBL" id="VSSQ01058462">
    <property type="protein sequence ID" value="MPN12168.1"/>
    <property type="molecule type" value="Genomic_DNA"/>
</dbReference>
<feature type="transmembrane region" description="Helical" evidence="1">
    <location>
        <begin position="42"/>
        <end position="61"/>
    </location>
</feature>
<keyword evidence="1" id="KW-0472">Membrane</keyword>
<accession>A0A645FCQ6</accession>
<dbReference type="AlphaFoldDB" id="A0A645FCQ6"/>
<reference evidence="2" key="1">
    <citation type="submission" date="2019-08" db="EMBL/GenBank/DDBJ databases">
        <authorList>
            <person name="Kucharzyk K."/>
            <person name="Murdoch R.W."/>
            <person name="Higgins S."/>
            <person name="Loffler F."/>
        </authorList>
    </citation>
    <scope>NUCLEOTIDE SEQUENCE</scope>
</reference>
<feature type="transmembrane region" description="Helical" evidence="1">
    <location>
        <begin position="12"/>
        <end position="30"/>
    </location>
</feature>
<keyword evidence="1" id="KW-0812">Transmembrane</keyword>
<keyword evidence="1" id="KW-1133">Transmembrane helix</keyword>